<comment type="caution">
    <text evidence="3">The sequence shown here is derived from an EMBL/GenBank/DDBJ whole genome shotgun (WGS) entry which is preliminary data.</text>
</comment>
<dbReference type="RefSeq" id="WP_207397966.1">
    <property type="nucleotide sequence ID" value="NZ_JABRWO010000010.1"/>
</dbReference>
<evidence type="ECO:0000313" key="3">
    <source>
        <dbReference type="EMBL" id="MBA2116568.1"/>
    </source>
</evidence>
<feature type="chain" id="PRO_5031427495" evidence="2">
    <location>
        <begin position="30"/>
        <end position="107"/>
    </location>
</feature>
<keyword evidence="1" id="KW-1133">Transmembrane helix</keyword>
<keyword evidence="4" id="KW-1185">Reference proteome</keyword>
<evidence type="ECO:0000313" key="4">
    <source>
        <dbReference type="Proteomes" id="UP000551616"/>
    </source>
</evidence>
<protein>
    <submittedName>
        <fullName evidence="3">Uncharacterized protein</fullName>
    </submittedName>
</protein>
<sequence length="107" mass="11769">MNALKAIFAKSSYAAALLLVLGAPSWAWACPTCKDGLSDNYVGAYAFSILFMMIVPYVLLAGFFVYIVVCYWRRPAAERKELSADELTQIALKKAKQGIPTQPPAFD</sequence>
<keyword evidence="1" id="KW-0812">Transmembrane</keyword>
<keyword evidence="2" id="KW-0732">Signal</keyword>
<evidence type="ECO:0000256" key="2">
    <source>
        <dbReference type="SAM" id="SignalP"/>
    </source>
</evidence>
<feature type="signal peptide" evidence="2">
    <location>
        <begin position="1"/>
        <end position="29"/>
    </location>
</feature>
<keyword evidence="1" id="KW-0472">Membrane</keyword>
<evidence type="ECO:0000256" key="1">
    <source>
        <dbReference type="SAM" id="Phobius"/>
    </source>
</evidence>
<gene>
    <name evidence="3" type="ORF">HOV93_37590</name>
</gene>
<dbReference type="AlphaFoldDB" id="A0A7V8V7W3"/>
<organism evidence="3 4">
    <name type="scientific">Bremerella alba</name>
    <dbReference type="NCBI Taxonomy" id="980252"/>
    <lineage>
        <taxon>Bacteria</taxon>
        <taxon>Pseudomonadati</taxon>
        <taxon>Planctomycetota</taxon>
        <taxon>Planctomycetia</taxon>
        <taxon>Pirellulales</taxon>
        <taxon>Pirellulaceae</taxon>
        <taxon>Bremerella</taxon>
    </lineage>
</organism>
<proteinExistence type="predicted"/>
<name>A0A7V8V7W3_9BACT</name>
<accession>A0A7V8V7W3</accession>
<reference evidence="3 4" key="1">
    <citation type="submission" date="2020-05" db="EMBL/GenBank/DDBJ databases">
        <title>Bremerella alba sp. nov., a novel planctomycete isolated from the surface of the macroalga Fucus spiralis.</title>
        <authorList>
            <person name="Godinho O."/>
            <person name="Botelho R."/>
            <person name="Albuquerque L."/>
            <person name="Wiegand S."/>
            <person name="Da Costa M.S."/>
            <person name="Lobo-Da-Cunha A."/>
            <person name="Jogler C."/>
            <person name="Lage O.M."/>
        </authorList>
    </citation>
    <scope>NUCLEOTIDE SEQUENCE [LARGE SCALE GENOMIC DNA]</scope>
    <source>
        <strain evidence="3 4">FF15</strain>
    </source>
</reference>
<dbReference type="EMBL" id="JABRWO010000010">
    <property type="protein sequence ID" value="MBA2116568.1"/>
    <property type="molecule type" value="Genomic_DNA"/>
</dbReference>
<feature type="transmembrane region" description="Helical" evidence="1">
    <location>
        <begin position="45"/>
        <end position="72"/>
    </location>
</feature>
<dbReference type="Proteomes" id="UP000551616">
    <property type="component" value="Unassembled WGS sequence"/>
</dbReference>